<feature type="transmembrane region" description="Helical" evidence="8">
    <location>
        <begin position="313"/>
        <end position="334"/>
    </location>
</feature>
<evidence type="ECO:0000256" key="6">
    <source>
        <dbReference type="ARBA" id="ARBA00032370"/>
    </source>
</evidence>
<dbReference type="GO" id="GO:0008360">
    <property type="term" value="P:regulation of cell shape"/>
    <property type="evidence" value="ECO:0007669"/>
    <property type="project" value="UniProtKB-KW"/>
</dbReference>
<dbReference type="PANTHER" id="PTHR30474">
    <property type="entry name" value="CELL CYCLE PROTEIN"/>
    <property type="match status" value="1"/>
</dbReference>
<keyword evidence="4 8" id="KW-1133">Transmembrane helix</keyword>
<feature type="transmembrane region" description="Helical" evidence="8">
    <location>
        <begin position="101"/>
        <end position="117"/>
    </location>
</feature>
<dbReference type="GO" id="GO:0015648">
    <property type="term" value="F:lipid-linked peptidoglycan transporter activity"/>
    <property type="evidence" value="ECO:0007669"/>
    <property type="project" value="TreeGrafter"/>
</dbReference>
<dbReference type="PROSITE" id="PS00428">
    <property type="entry name" value="FTSW_RODA_SPOVE"/>
    <property type="match status" value="1"/>
</dbReference>
<feature type="transmembrane region" description="Helical" evidence="8">
    <location>
        <begin position="346"/>
        <end position="367"/>
    </location>
</feature>
<evidence type="ECO:0000256" key="3">
    <source>
        <dbReference type="ARBA" id="ARBA00022960"/>
    </source>
</evidence>
<dbReference type="PANTHER" id="PTHR30474:SF1">
    <property type="entry name" value="PEPTIDOGLYCAN GLYCOSYLTRANSFERASE MRDB"/>
    <property type="match status" value="1"/>
</dbReference>
<evidence type="ECO:0000256" key="7">
    <source>
        <dbReference type="ARBA" id="ARBA00033270"/>
    </source>
</evidence>
<name>A0A1M6AUW3_9FLAO</name>
<evidence type="ECO:0000256" key="1">
    <source>
        <dbReference type="ARBA" id="ARBA00004141"/>
    </source>
</evidence>
<dbReference type="STRING" id="1118202.SAMN05443429_101426"/>
<reference evidence="9 10" key="1">
    <citation type="submission" date="2016-11" db="EMBL/GenBank/DDBJ databases">
        <authorList>
            <person name="Jaros S."/>
            <person name="Januszkiewicz K."/>
            <person name="Wedrychowicz H."/>
        </authorList>
    </citation>
    <scope>NUCLEOTIDE SEQUENCE [LARGE SCALE GENOMIC DNA]</scope>
    <source>
        <strain evidence="9 10">DSM 25479</strain>
    </source>
</reference>
<evidence type="ECO:0000256" key="8">
    <source>
        <dbReference type="SAM" id="Phobius"/>
    </source>
</evidence>
<gene>
    <name evidence="9" type="ORF">SAMN05443429_101426</name>
</gene>
<comment type="subcellular location">
    <subcellularLocation>
        <location evidence="1">Membrane</location>
        <topology evidence="1">Multi-pass membrane protein</topology>
    </subcellularLocation>
</comment>
<dbReference type="GO" id="GO:0032153">
    <property type="term" value="C:cell division site"/>
    <property type="evidence" value="ECO:0007669"/>
    <property type="project" value="TreeGrafter"/>
</dbReference>
<dbReference type="AlphaFoldDB" id="A0A1M6AUW3"/>
<evidence type="ECO:0000256" key="5">
    <source>
        <dbReference type="ARBA" id="ARBA00023136"/>
    </source>
</evidence>
<dbReference type="GO" id="GO:0005886">
    <property type="term" value="C:plasma membrane"/>
    <property type="evidence" value="ECO:0007669"/>
    <property type="project" value="TreeGrafter"/>
</dbReference>
<sequence>MRWAQGLDKLGLGLYFVLCIFAILNIYSVDPGSGTRQAVWFGVSLFVGLLIFLTRTKFFENLSGIIYIIGVLLLIGLFPFGKEVMGQKNWYKFGPVSLQPVEFAKIGTALMLANYLSNPDFNIKNRRSLLTALAIIGLPALVVLAIPDVGSLLVFMAYFIALYREGMSGWFFGFIAILAAVFLLSLAVAPLYVVLGIVVSAGIILLLNSRRIHWNALSVAGIAGGILLLSGLSFASPFVLEKLPKHQRERIEVLFKGERAFRDTSGYNLLYSKTAIGSGGLFGKGYREGSVTQGKFVPEQSTDYIFCTVGEEWGFLGSSLLVLAYSLFIGRIYYLAENQKTTFNRVFGYCFAGVLLMHFSINLAMVMGLFPTVGIPLPFFSYGGSSLLAFSIMTAIFFKLNYADKNSLV</sequence>
<accession>A0A1M6AUW3</accession>
<feature type="transmembrane region" description="Helical" evidence="8">
    <location>
        <begin position="379"/>
        <end position="398"/>
    </location>
</feature>
<dbReference type="InterPro" id="IPR001182">
    <property type="entry name" value="FtsW/RodA"/>
</dbReference>
<evidence type="ECO:0000256" key="4">
    <source>
        <dbReference type="ARBA" id="ARBA00022989"/>
    </source>
</evidence>
<feature type="transmembrane region" description="Helical" evidence="8">
    <location>
        <begin position="219"/>
        <end position="240"/>
    </location>
</feature>
<keyword evidence="3" id="KW-0133">Cell shape</keyword>
<feature type="transmembrane region" description="Helical" evidence="8">
    <location>
        <begin position="12"/>
        <end position="29"/>
    </location>
</feature>
<feature type="transmembrane region" description="Helical" evidence="8">
    <location>
        <begin position="129"/>
        <end position="162"/>
    </location>
</feature>
<keyword evidence="2 8" id="KW-0812">Transmembrane</keyword>
<dbReference type="InterPro" id="IPR018365">
    <property type="entry name" value="Cell_cycle_FtsW-rel_CS"/>
</dbReference>
<evidence type="ECO:0000313" key="9">
    <source>
        <dbReference type="EMBL" id="SHI40265.1"/>
    </source>
</evidence>
<proteinExistence type="predicted"/>
<dbReference type="EMBL" id="FQYI01000001">
    <property type="protein sequence ID" value="SHI40265.1"/>
    <property type="molecule type" value="Genomic_DNA"/>
</dbReference>
<feature type="transmembrane region" description="Helical" evidence="8">
    <location>
        <begin position="174"/>
        <end position="207"/>
    </location>
</feature>
<dbReference type="Pfam" id="PF01098">
    <property type="entry name" value="FTSW_RODA_SPOVE"/>
    <property type="match status" value="2"/>
</dbReference>
<dbReference type="OrthoDB" id="9768187at2"/>
<protein>
    <recommendedName>
        <fullName evidence="7">Cell wall polymerase</fullName>
    </recommendedName>
    <alternativeName>
        <fullName evidence="6">Peptidoglycan polymerase</fullName>
    </alternativeName>
</protein>
<dbReference type="RefSeq" id="WP_073177838.1">
    <property type="nucleotide sequence ID" value="NZ_FQYI01000001.1"/>
</dbReference>
<keyword evidence="5 8" id="KW-0472">Membrane</keyword>
<dbReference type="Proteomes" id="UP000184335">
    <property type="component" value="Unassembled WGS sequence"/>
</dbReference>
<keyword evidence="10" id="KW-1185">Reference proteome</keyword>
<evidence type="ECO:0000313" key="10">
    <source>
        <dbReference type="Proteomes" id="UP000184335"/>
    </source>
</evidence>
<feature type="transmembrane region" description="Helical" evidence="8">
    <location>
        <begin position="65"/>
        <end position="81"/>
    </location>
</feature>
<dbReference type="NCBIfam" id="NF037961">
    <property type="entry name" value="RodA_shape"/>
    <property type="match status" value="1"/>
</dbReference>
<dbReference type="GO" id="GO:0051301">
    <property type="term" value="P:cell division"/>
    <property type="evidence" value="ECO:0007669"/>
    <property type="project" value="InterPro"/>
</dbReference>
<feature type="transmembrane region" description="Helical" evidence="8">
    <location>
        <begin position="35"/>
        <end position="53"/>
    </location>
</feature>
<evidence type="ECO:0000256" key="2">
    <source>
        <dbReference type="ARBA" id="ARBA00022692"/>
    </source>
</evidence>
<organism evidence="9 10">
    <name type="scientific">Cruoricaptor ignavus</name>
    <dbReference type="NCBI Taxonomy" id="1118202"/>
    <lineage>
        <taxon>Bacteria</taxon>
        <taxon>Pseudomonadati</taxon>
        <taxon>Bacteroidota</taxon>
        <taxon>Flavobacteriia</taxon>
        <taxon>Flavobacteriales</taxon>
        <taxon>Weeksellaceae</taxon>
        <taxon>Cruoricaptor</taxon>
    </lineage>
</organism>